<dbReference type="HOGENOM" id="CLU_120522_2_0_7"/>
<protein>
    <recommendedName>
        <fullName evidence="1">DUF6036 domain-containing protein</fullName>
    </recommendedName>
</protein>
<dbReference type="RefSeq" id="WP_015773040.1">
    <property type="nucleotide sequence ID" value="NC_013173.1"/>
</dbReference>
<dbReference type="Pfam" id="PF19502">
    <property type="entry name" value="DUF6036"/>
    <property type="match status" value="1"/>
</dbReference>
<feature type="domain" description="DUF6036" evidence="1">
    <location>
        <begin position="7"/>
        <end position="144"/>
    </location>
</feature>
<dbReference type="EMBL" id="CP001629">
    <property type="protein sequence ID" value="ACU88940.1"/>
    <property type="molecule type" value="Genomic_DNA"/>
</dbReference>
<dbReference type="InterPro" id="IPR045792">
    <property type="entry name" value="DUF6036"/>
</dbReference>
<dbReference type="OrthoDB" id="5519456at2"/>
<proteinExistence type="predicted"/>
<dbReference type="KEGG" id="dba:Dbac_0822"/>
<evidence type="ECO:0000313" key="3">
    <source>
        <dbReference type="Proteomes" id="UP000002216"/>
    </source>
</evidence>
<dbReference type="SUPFAM" id="SSF81301">
    <property type="entry name" value="Nucleotidyltransferase"/>
    <property type="match status" value="1"/>
</dbReference>
<reference evidence="2 3" key="1">
    <citation type="journal article" date="2009" name="Stand. Genomic Sci.">
        <title>Complete genome sequence of Desulfomicrobium baculatum type strain (X).</title>
        <authorList>
            <person name="Copeland A."/>
            <person name="Spring S."/>
            <person name="Goker M."/>
            <person name="Schneider S."/>
            <person name="Lapidus A."/>
            <person name="Del Rio T.G."/>
            <person name="Tice H."/>
            <person name="Cheng J.F."/>
            <person name="Chen F."/>
            <person name="Nolan M."/>
            <person name="Bruce D."/>
            <person name="Goodwin L."/>
            <person name="Pitluck S."/>
            <person name="Ivanova N."/>
            <person name="Mavrommatis K."/>
            <person name="Ovchinnikova G."/>
            <person name="Pati A."/>
            <person name="Chen A."/>
            <person name="Palaniappan K."/>
            <person name="Land M."/>
            <person name="Hauser L."/>
            <person name="Chang Y.J."/>
            <person name="Jeffries C.C."/>
            <person name="Meincke L."/>
            <person name="Sims D."/>
            <person name="Brettin T."/>
            <person name="Detter J.C."/>
            <person name="Han C."/>
            <person name="Chain P."/>
            <person name="Bristow J."/>
            <person name="Eisen J.A."/>
            <person name="Markowitz V."/>
            <person name="Hugenholtz P."/>
            <person name="Kyrpides N.C."/>
            <person name="Klenk H.P."/>
            <person name="Lucas S."/>
        </authorList>
    </citation>
    <scope>NUCLEOTIDE SEQUENCE [LARGE SCALE GENOMIC DNA]</scope>
    <source>
        <strain evidence="3">DSM 4028 / VKM B-1378 / X</strain>
    </source>
</reference>
<dbReference type="Gene3D" id="3.30.460.40">
    <property type="match status" value="1"/>
</dbReference>
<gene>
    <name evidence="2" type="ordered locus">Dbac_0822</name>
</gene>
<evidence type="ECO:0000259" key="1">
    <source>
        <dbReference type="Pfam" id="PF19502"/>
    </source>
</evidence>
<accession>C7LNQ5</accession>
<dbReference type="InterPro" id="IPR043519">
    <property type="entry name" value="NT_sf"/>
</dbReference>
<keyword evidence="3" id="KW-1185">Reference proteome</keyword>
<organism evidence="2 3">
    <name type="scientific">Desulfomicrobium baculatum (strain DSM 4028 / VKM B-1378 / X)</name>
    <name type="common">Desulfovibrio baculatus</name>
    <dbReference type="NCBI Taxonomy" id="525897"/>
    <lineage>
        <taxon>Bacteria</taxon>
        <taxon>Pseudomonadati</taxon>
        <taxon>Thermodesulfobacteriota</taxon>
        <taxon>Desulfovibrionia</taxon>
        <taxon>Desulfovibrionales</taxon>
        <taxon>Desulfomicrobiaceae</taxon>
        <taxon>Desulfomicrobium</taxon>
    </lineage>
</organism>
<sequence length="148" mass="16589">MELQNDFKELLELFNAHDVQYLIVGGYALAYFGAPRYTGDIDIFVKSDSKNASLILKALSDFGFGSAGLKLEDFTNTNNIIQLGYPPVRVDIMTSISGVSWEDAYNNREEGKYGDVRVYFIGLNQYIQNKRASGRKKDLADLEALGKE</sequence>
<dbReference type="Proteomes" id="UP000002216">
    <property type="component" value="Chromosome"/>
</dbReference>
<name>C7LNQ5_DESBD</name>
<dbReference type="STRING" id="525897.Dbac_0822"/>
<dbReference type="eggNOG" id="COG4914">
    <property type="taxonomic scope" value="Bacteria"/>
</dbReference>
<dbReference type="AlphaFoldDB" id="C7LNQ5"/>
<evidence type="ECO:0000313" key="2">
    <source>
        <dbReference type="EMBL" id="ACU88940.1"/>
    </source>
</evidence>